<feature type="DNA-binding region" description="H-T-H motif" evidence="5">
    <location>
        <begin position="30"/>
        <end position="49"/>
    </location>
</feature>
<gene>
    <name evidence="7" type="ORF">QWY31_05725</name>
</gene>
<evidence type="ECO:0000256" key="4">
    <source>
        <dbReference type="ARBA" id="ARBA00023163"/>
    </source>
</evidence>
<evidence type="ECO:0000313" key="8">
    <source>
        <dbReference type="Proteomes" id="UP001168552"/>
    </source>
</evidence>
<dbReference type="InterPro" id="IPR009057">
    <property type="entry name" value="Homeodomain-like_sf"/>
</dbReference>
<dbReference type="PROSITE" id="PS50977">
    <property type="entry name" value="HTH_TETR_2"/>
    <property type="match status" value="1"/>
</dbReference>
<dbReference type="Proteomes" id="UP001168552">
    <property type="component" value="Unassembled WGS sequence"/>
</dbReference>
<dbReference type="Pfam" id="PF00440">
    <property type="entry name" value="TetR_N"/>
    <property type="match status" value="1"/>
</dbReference>
<dbReference type="PANTHER" id="PTHR30055:SF175">
    <property type="entry name" value="HTH-TYPE TRANSCRIPTIONAL REPRESSOR KSTR2"/>
    <property type="match status" value="1"/>
</dbReference>
<keyword evidence="8" id="KW-1185">Reference proteome</keyword>
<evidence type="ECO:0000256" key="2">
    <source>
        <dbReference type="ARBA" id="ARBA00023015"/>
    </source>
</evidence>
<dbReference type="Pfam" id="PF17932">
    <property type="entry name" value="TetR_C_24"/>
    <property type="match status" value="1"/>
</dbReference>
<dbReference type="InterPro" id="IPR041490">
    <property type="entry name" value="KstR2_TetR_C"/>
</dbReference>
<feature type="domain" description="HTH tetR-type" evidence="6">
    <location>
        <begin position="7"/>
        <end position="67"/>
    </location>
</feature>
<comment type="caution">
    <text evidence="7">The sequence shown here is derived from an EMBL/GenBank/DDBJ whole genome shotgun (WGS) entry which is preliminary data.</text>
</comment>
<dbReference type="PANTHER" id="PTHR30055">
    <property type="entry name" value="HTH-TYPE TRANSCRIPTIONAL REGULATOR RUTR"/>
    <property type="match status" value="1"/>
</dbReference>
<name>A0ABT8F4T0_9BACT</name>
<dbReference type="RefSeq" id="WP_320003515.1">
    <property type="nucleotide sequence ID" value="NZ_JAUHJS010000002.1"/>
</dbReference>
<evidence type="ECO:0000313" key="7">
    <source>
        <dbReference type="EMBL" id="MDN4164991.1"/>
    </source>
</evidence>
<keyword evidence="2" id="KW-0805">Transcription regulation</keyword>
<dbReference type="SUPFAM" id="SSF48498">
    <property type="entry name" value="Tetracyclin repressor-like, C-terminal domain"/>
    <property type="match status" value="1"/>
</dbReference>
<protein>
    <submittedName>
        <fullName evidence="7">TetR/AcrR family transcriptional regulator</fullName>
    </submittedName>
</protein>
<keyword evidence="1" id="KW-0678">Repressor</keyword>
<proteinExistence type="predicted"/>
<reference evidence="7" key="1">
    <citation type="submission" date="2023-06" db="EMBL/GenBank/DDBJ databases">
        <title>Cytophagales bacterium Strain LB-30, isolated from soil.</title>
        <authorList>
            <person name="Liu B."/>
        </authorList>
    </citation>
    <scope>NUCLEOTIDE SEQUENCE</scope>
    <source>
        <strain evidence="7">LB-30</strain>
    </source>
</reference>
<organism evidence="7 8">
    <name type="scientific">Shiella aurantiaca</name>
    <dbReference type="NCBI Taxonomy" id="3058365"/>
    <lineage>
        <taxon>Bacteria</taxon>
        <taxon>Pseudomonadati</taxon>
        <taxon>Bacteroidota</taxon>
        <taxon>Cytophagia</taxon>
        <taxon>Cytophagales</taxon>
        <taxon>Shiellaceae</taxon>
        <taxon>Shiella</taxon>
    </lineage>
</organism>
<evidence type="ECO:0000256" key="1">
    <source>
        <dbReference type="ARBA" id="ARBA00022491"/>
    </source>
</evidence>
<dbReference type="InterPro" id="IPR001647">
    <property type="entry name" value="HTH_TetR"/>
</dbReference>
<dbReference type="PRINTS" id="PR00455">
    <property type="entry name" value="HTHTETR"/>
</dbReference>
<sequence length="193" mass="22093">MLKEKKITRKKQIEQKATELFQTRGYAATSMRDLASEMGLEAGSLYSHIKSKEEILRNICFDMANDLMAEFDKITTEQSGPSEKLKKYVVAHVNTLTTDTAAAGVFLHEWRHLSEPYLSDFLKMREDYEQRFREVVRQGMAQGAFKKVNEKFAVLTILASLNWVHQWYKPSGKMSAQDVADELAVIVLDGLRP</sequence>
<keyword evidence="4" id="KW-0804">Transcription</keyword>
<dbReference type="InterPro" id="IPR050109">
    <property type="entry name" value="HTH-type_TetR-like_transc_reg"/>
</dbReference>
<dbReference type="EMBL" id="JAUHJS010000002">
    <property type="protein sequence ID" value="MDN4164991.1"/>
    <property type="molecule type" value="Genomic_DNA"/>
</dbReference>
<dbReference type="InterPro" id="IPR036271">
    <property type="entry name" value="Tet_transcr_reg_TetR-rel_C_sf"/>
</dbReference>
<evidence type="ECO:0000256" key="5">
    <source>
        <dbReference type="PROSITE-ProRule" id="PRU00335"/>
    </source>
</evidence>
<dbReference type="Gene3D" id="1.10.10.60">
    <property type="entry name" value="Homeodomain-like"/>
    <property type="match status" value="1"/>
</dbReference>
<keyword evidence="3 5" id="KW-0238">DNA-binding</keyword>
<evidence type="ECO:0000256" key="3">
    <source>
        <dbReference type="ARBA" id="ARBA00023125"/>
    </source>
</evidence>
<dbReference type="SUPFAM" id="SSF46689">
    <property type="entry name" value="Homeodomain-like"/>
    <property type="match status" value="1"/>
</dbReference>
<dbReference type="Gene3D" id="1.10.357.10">
    <property type="entry name" value="Tetracycline Repressor, domain 2"/>
    <property type="match status" value="1"/>
</dbReference>
<evidence type="ECO:0000259" key="6">
    <source>
        <dbReference type="PROSITE" id="PS50977"/>
    </source>
</evidence>
<accession>A0ABT8F4T0</accession>